<dbReference type="InterPro" id="IPR014942">
    <property type="entry name" value="AbiEii"/>
</dbReference>
<evidence type="ECO:0000313" key="1">
    <source>
        <dbReference type="EMBL" id="MDO3424196.1"/>
    </source>
</evidence>
<protein>
    <submittedName>
        <fullName evidence="1">Nucleotidyl transferase AbiEii/AbiGii toxin family protein</fullName>
    </submittedName>
</protein>
<dbReference type="SUPFAM" id="SSF81301">
    <property type="entry name" value="Nucleotidyltransferase"/>
    <property type="match status" value="1"/>
</dbReference>
<organism evidence="1 2">
    <name type="scientific">Chryseobacterium urinae</name>
    <dbReference type="NCBI Taxonomy" id="3058400"/>
    <lineage>
        <taxon>Bacteria</taxon>
        <taxon>Pseudomonadati</taxon>
        <taxon>Bacteroidota</taxon>
        <taxon>Flavobacteriia</taxon>
        <taxon>Flavobacteriales</taxon>
        <taxon>Weeksellaceae</taxon>
        <taxon>Chryseobacterium group</taxon>
        <taxon>Chryseobacterium</taxon>
    </lineage>
</organism>
<gene>
    <name evidence="1" type="ORF">QWT87_04775</name>
</gene>
<keyword evidence="2" id="KW-1185">Reference proteome</keyword>
<dbReference type="GO" id="GO:0016740">
    <property type="term" value="F:transferase activity"/>
    <property type="evidence" value="ECO:0007669"/>
    <property type="project" value="UniProtKB-KW"/>
</dbReference>
<name>A0ABT8TZG5_9FLAO</name>
<dbReference type="Proteomes" id="UP001168128">
    <property type="component" value="Unassembled WGS sequence"/>
</dbReference>
<accession>A0ABT8TZG5</accession>
<proteinExistence type="predicted"/>
<dbReference type="RefSeq" id="WP_098972129.1">
    <property type="nucleotide sequence ID" value="NZ_JAULSJ010000005.1"/>
</dbReference>
<sequence length="280" mass="32491">MDYNISSEKLEHPLLKKLLTELIPVFQKLEIKFFVIGATARDIIMELHGERSGRRTQDIDIAIAVDKWEEFKTIEYEITQLPDFKKDPKQQQRFLYLNDFQLDIVPYGGITTAEDKIFWPPDQSFAMTVLGFEEAEKDLVRVKIDDTLEIDIVSLAGIFILKLVAWKDRHHKGNKDADDMGFILLNYLNIHEERAAAEYYEEVYDIKNFTITKAGAALLGIDINMLLSDNEDNKAKLKAIMEKEINAKEDSILFNQILETNHIKFEDILCCFQILNQKIK</sequence>
<evidence type="ECO:0000313" key="2">
    <source>
        <dbReference type="Proteomes" id="UP001168128"/>
    </source>
</evidence>
<dbReference type="InterPro" id="IPR043519">
    <property type="entry name" value="NT_sf"/>
</dbReference>
<dbReference type="Pfam" id="PF08843">
    <property type="entry name" value="AbiEii"/>
    <property type="match status" value="1"/>
</dbReference>
<reference evidence="1" key="1">
    <citation type="submission" date="2023-07" db="EMBL/GenBank/DDBJ databases">
        <title>AMR profile of multidrug- resistance Chryseobacterium gambrini related strain.</title>
        <authorList>
            <person name="Kirdat K."/>
            <person name="Bhatt A."/>
            <person name="Kuyare S."/>
            <person name="Yadav A."/>
        </authorList>
    </citation>
    <scope>NUCLEOTIDE SEQUENCE</scope>
    <source>
        <strain evidence="1">APV-1</strain>
    </source>
</reference>
<keyword evidence="1" id="KW-0808">Transferase</keyword>
<comment type="caution">
    <text evidence="1">The sequence shown here is derived from an EMBL/GenBank/DDBJ whole genome shotgun (WGS) entry which is preliminary data.</text>
</comment>
<dbReference type="EMBL" id="JAULSJ010000005">
    <property type="protein sequence ID" value="MDO3424196.1"/>
    <property type="molecule type" value="Genomic_DNA"/>
</dbReference>